<dbReference type="SUPFAM" id="SSF48508">
    <property type="entry name" value="Nuclear receptor ligand-binding domain"/>
    <property type="match status" value="1"/>
</dbReference>
<keyword evidence="2" id="KW-0804">Transcription</keyword>
<evidence type="ECO:0000256" key="3">
    <source>
        <dbReference type="ARBA" id="ARBA00023170"/>
    </source>
</evidence>
<organism evidence="5 6">
    <name type="scientific">Sarcophilus harrisii</name>
    <name type="common">Tasmanian devil</name>
    <name type="synonym">Sarcophilus laniarius</name>
    <dbReference type="NCBI Taxonomy" id="9305"/>
    <lineage>
        <taxon>Eukaryota</taxon>
        <taxon>Metazoa</taxon>
        <taxon>Chordata</taxon>
        <taxon>Craniata</taxon>
        <taxon>Vertebrata</taxon>
        <taxon>Euteleostomi</taxon>
        <taxon>Mammalia</taxon>
        <taxon>Metatheria</taxon>
        <taxon>Dasyuromorphia</taxon>
        <taxon>Dasyuridae</taxon>
        <taxon>Sarcophilus</taxon>
    </lineage>
</organism>
<gene>
    <name evidence="5" type="primary">NR1H2</name>
</gene>
<feature type="region of interest" description="Disordered" evidence="4">
    <location>
        <begin position="176"/>
        <end position="241"/>
    </location>
</feature>
<feature type="compositionally biased region" description="Gly residues" evidence="4">
    <location>
        <begin position="19"/>
        <end position="33"/>
    </location>
</feature>
<keyword evidence="1" id="KW-0805">Transcription regulation</keyword>
<evidence type="ECO:0000313" key="6">
    <source>
        <dbReference type="Proteomes" id="UP000007648"/>
    </source>
</evidence>
<evidence type="ECO:0000256" key="4">
    <source>
        <dbReference type="SAM" id="MobiDB-lite"/>
    </source>
</evidence>
<evidence type="ECO:0000256" key="2">
    <source>
        <dbReference type="ARBA" id="ARBA00023163"/>
    </source>
</evidence>
<keyword evidence="3" id="KW-0675">Receptor</keyword>
<dbReference type="Ensembl" id="ENSSHAT00000032995.1">
    <property type="protein sequence ID" value="ENSSHAP00000024689.1"/>
    <property type="gene ID" value="ENSSHAG00000030859.1"/>
</dbReference>
<feature type="region of interest" description="Disordered" evidence="4">
    <location>
        <begin position="1"/>
        <end position="107"/>
    </location>
</feature>
<keyword evidence="6" id="KW-1185">Reference proteome</keyword>
<evidence type="ECO:0000256" key="1">
    <source>
        <dbReference type="ARBA" id="ARBA00023015"/>
    </source>
</evidence>
<dbReference type="Proteomes" id="UP000007648">
    <property type="component" value="Unassembled WGS sequence"/>
</dbReference>
<sequence>QALLLRPAQGHGNECGAVAGAGAGEGPEAGEGPGRPPPHRASPRQPWPLGAPRRPRAAPPTLRSWPSSLREIVGPRQGCPAPQLGPGTRSPVGPPLRFGPGQGSQGGGWVPEAGARRLPTPPLSPQIMLLETARRYNHETECITFLKDFTYSKDDFHRAGLQVEFINPIFEFPTAGGGSGRAGRAQPSTLPRPPNRAGEALQQPYVEALLSYTRIKMPGSERTGAPPGPGPRPGPNGRLSR</sequence>
<dbReference type="AlphaFoldDB" id="A0A7N4UXX7"/>
<dbReference type="InParanoid" id="A0A7N4UXX7"/>
<reference evidence="5 6" key="1">
    <citation type="journal article" date="2011" name="Proc. Natl. Acad. Sci. U.S.A.">
        <title>Genetic diversity and population structure of the endangered marsupial Sarcophilus harrisii (Tasmanian devil).</title>
        <authorList>
            <person name="Miller W."/>
            <person name="Hayes V.M."/>
            <person name="Ratan A."/>
            <person name="Petersen D.C."/>
            <person name="Wittekindt N.E."/>
            <person name="Miller J."/>
            <person name="Walenz B."/>
            <person name="Knight J."/>
            <person name="Qi J."/>
            <person name="Zhao F."/>
            <person name="Wang Q."/>
            <person name="Bedoya-Reina O.C."/>
            <person name="Katiyar N."/>
            <person name="Tomsho L.P."/>
            <person name="Kasson L.M."/>
            <person name="Hardie R.A."/>
            <person name="Woodbridge P."/>
            <person name="Tindall E.A."/>
            <person name="Bertelsen M.F."/>
            <person name="Dixon D."/>
            <person name="Pyecroft S."/>
            <person name="Helgen K.M."/>
            <person name="Lesk A.M."/>
            <person name="Pringle T.H."/>
            <person name="Patterson N."/>
            <person name="Zhang Y."/>
            <person name="Kreiss A."/>
            <person name="Woods G.M."/>
            <person name="Jones M.E."/>
            <person name="Schuster S.C."/>
        </authorList>
    </citation>
    <scope>NUCLEOTIDE SEQUENCE [LARGE SCALE GENOMIC DNA]</scope>
</reference>
<dbReference type="Gene3D" id="1.10.565.10">
    <property type="entry name" value="Retinoid X Receptor"/>
    <property type="match status" value="1"/>
</dbReference>
<reference evidence="5" key="2">
    <citation type="submission" date="2025-08" db="UniProtKB">
        <authorList>
            <consortium name="Ensembl"/>
        </authorList>
    </citation>
    <scope>IDENTIFICATION</scope>
</reference>
<dbReference type="GeneTree" id="ENSGT00940000161465"/>
<evidence type="ECO:0000313" key="5">
    <source>
        <dbReference type="Ensembl" id="ENSSHAP00000024689.1"/>
    </source>
</evidence>
<reference evidence="5" key="3">
    <citation type="submission" date="2025-09" db="UniProtKB">
        <authorList>
            <consortium name="Ensembl"/>
        </authorList>
    </citation>
    <scope>IDENTIFICATION</scope>
</reference>
<name>A0A7N4UXX7_SARHA</name>
<accession>A0A7N4UXX7</accession>
<dbReference type="InterPro" id="IPR035500">
    <property type="entry name" value="NHR-like_dom_sf"/>
</dbReference>
<proteinExistence type="predicted"/>
<protein>
    <submittedName>
        <fullName evidence="5">Uncharacterized protein</fullName>
    </submittedName>
</protein>